<dbReference type="GO" id="GO:0009253">
    <property type="term" value="P:peptidoglycan catabolic process"/>
    <property type="evidence" value="ECO:0007669"/>
    <property type="project" value="InterPro"/>
</dbReference>
<feature type="compositionally biased region" description="Polar residues" evidence="5">
    <location>
        <begin position="520"/>
        <end position="529"/>
    </location>
</feature>
<dbReference type="Proteomes" id="UP000199063">
    <property type="component" value="Unassembled WGS sequence"/>
</dbReference>
<comment type="similarity">
    <text evidence="1">Belongs to the N-acetylmuramoyl-L-alanine amidase 2 family.</text>
</comment>
<evidence type="ECO:0000256" key="4">
    <source>
        <dbReference type="ARBA" id="ARBA00023180"/>
    </source>
</evidence>
<dbReference type="Gene3D" id="2.130.10.130">
    <property type="entry name" value="Integrin alpha, N-terminal"/>
    <property type="match status" value="3"/>
</dbReference>
<evidence type="ECO:0000256" key="3">
    <source>
        <dbReference type="ARBA" id="ARBA00022737"/>
    </source>
</evidence>
<dbReference type="InterPro" id="IPR002502">
    <property type="entry name" value="Amidase_domain"/>
</dbReference>
<feature type="domain" description="Peptidoglycan recognition protein family" evidence="7">
    <location>
        <begin position="255"/>
        <end position="411"/>
    </location>
</feature>
<evidence type="ECO:0000259" key="7">
    <source>
        <dbReference type="SMART" id="SM00701"/>
    </source>
</evidence>
<dbReference type="GO" id="GO:0008745">
    <property type="term" value="F:N-acetylmuramoyl-L-alanine amidase activity"/>
    <property type="evidence" value="ECO:0007669"/>
    <property type="project" value="InterPro"/>
</dbReference>
<dbReference type="Pfam" id="PF13517">
    <property type="entry name" value="FG-GAP_3"/>
    <property type="match status" value="1"/>
</dbReference>
<dbReference type="GO" id="GO:0008305">
    <property type="term" value="C:integrin complex"/>
    <property type="evidence" value="ECO:0007669"/>
    <property type="project" value="InterPro"/>
</dbReference>
<dbReference type="GO" id="GO:0007155">
    <property type="term" value="P:cell adhesion"/>
    <property type="evidence" value="ECO:0007669"/>
    <property type="project" value="InterPro"/>
</dbReference>
<dbReference type="InterPro" id="IPR028994">
    <property type="entry name" value="Integrin_alpha_N"/>
</dbReference>
<organism evidence="8 9">
    <name type="scientific">Streptomyces wuyuanensis</name>
    <dbReference type="NCBI Taxonomy" id="1196353"/>
    <lineage>
        <taxon>Bacteria</taxon>
        <taxon>Bacillati</taxon>
        <taxon>Actinomycetota</taxon>
        <taxon>Actinomycetes</taxon>
        <taxon>Kitasatosporales</taxon>
        <taxon>Streptomycetaceae</taxon>
        <taxon>Streptomyces</taxon>
    </lineage>
</organism>
<proteinExistence type="inferred from homology"/>
<dbReference type="GeneID" id="40827997"/>
<protein>
    <submittedName>
        <fullName evidence="8">FG-GAP repeat-containing protein</fullName>
    </submittedName>
</protein>
<dbReference type="GO" id="GO:0008270">
    <property type="term" value="F:zinc ion binding"/>
    <property type="evidence" value="ECO:0007669"/>
    <property type="project" value="InterPro"/>
</dbReference>
<dbReference type="SMART" id="SM00701">
    <property type="entry name" value="PGRP"/>
    <property type="match status" value="1"/>
</dbReference>
<feature type="region of interest" description="Disordered" evidence="5">
    <location>
        <begin position="101"/>
        <end position="127"/>
    </location>
</feature>
<dbReference type="InterPro" id="IPR036505">
    <property type="entry name" value="Amidase/PGRP_sf"/>
</dbReference>
<accession>A0A1G9NQZ4</accession>
<dbReference type="SMART" id="SM00644">
    <property type="entry name" value="Ami_2"/>
    <property type="match status" value="1"/>
</dbReference>
<evidence type="ECO:0000256" key="1">
    <source>
        <dbReference type="ARBA" id="ARBA00007553"/>
    </source>
</evidence>
<feature type="compositionally biased region" description="Polar residues" evidence="5">
    <location>
        <begin position="497"/>
        <end position="512"/>
    </location>
</feature>
<evidence type="ECO:0000256" key="5">
    <source>
        <dbReference type="SAM" id="MobiDB-lite"/>
    </source>
</evidence>
<gene>
    <name evidence="8" type="ORF">SAMN05444921_10244</name>
</gene>
<dbReference type="SUPFAM" id="SSF55846">
    <property type="entry name" value="N-acetylmuramoyl-L-alanine amidase-like"/>
    <property type="match status" value="1"/>
</dbReference>
<dbReference type="AlphaFoldDB" id="A0A1G9NQZ4"/>
<keyword evidence="4" id="KW-0325">Glycoprotein</keyword>
<dbReference type="Pfam" id="PF01510">
    <property type="entry name" value="Amidase_2"/>
    <property type="match status" value="1"/>
</dbReference>
<keyword evidence="9" id="KW-1185">Reference proteome</keyword>
<dbReference type="PANTHER" id="PTHR11022:SF41">
    <property type="entry name" value="PEPTIDOGLYCAN-RECOGNITION PROTEIN LC-RELATED"/>
    <property type="match status" value="1"/>
</dbReference>
<dbReference type="InterPro" id="IPR015510">
    <property type="entry name" value="PGRP"/>
</dbReference>
<keyword evidence="3" id="KW-0677">Repeat</keyword>
<dbReference type="Pfam" id="PF01839">
    <property type="entry name" value="FG-GAP"/>
    <property type="match status" value="3"/>
</dbReference>
<dbReference type="RefSeq" id="WP_208867677.1">
    <property type="nucleotide sequence ID" value="NZ_FNHI01000002.1"/>
</dbReference>
<dbReference type="CDD" id="cd06583">
    <property type="entry name" value="PGRP"/>
    <property type="match status" value="1"/>
</dbReference>
<evidence type="ECO:0000313" key="9">
    <source>
        <dbReference type="Proteomes" id="UP000199063"/>
    </source>
</evidence>
<feature type="compositionally biased region" description="Acidic residues" evidence="5">
    <location>
        <begin position="106"/>
        <end position="116"/>
    </location>
</feature>
<dbReference type="InterPro" id="IPR006619">
    <property type="entry name" value="PGRP_domain_met/bac"/>
</dbReference>
<evidence type="ECO:0000256" key="2">
    <source>
        <dbReference type="ARBA" id="ARBA00022729"/>
    </source>
</evidence>
<name>A0A1G9NQZ4_9ACTN</name>
<dbReference type="InterPro" id="IPR013519">
    <property type="entry name" value="Int_alpha_beta-p"/>
</dbReference>
<feature type="domain" description="N-acetylmuramoyl-L-alanine amidase" evidence="6">
    <location>
        <begin position="268"/>
        <end position="439"/>
    </location>
</feature>
<dbReference type="EMBL" id="FNHI01000002">
    <property type="protein sequence ID" value="SDL88733.1"/>
    <property type="molecule type" value="Genomic_DNA"/>
</dbReference>
<evidence type="ECO:0000259" key="6">
    <source>
        <dbReference type="SMART" id="SM00644"/>
    </source>
</evidence>
<dbReference type="PRINTS" id="PR01185">
    <property type="entry name" value="INTEGRINA"/>
</dbReference>
<sequence length="906" mass="91720">MKRRVWLTLGAVVLGGAGVVTVATASPSDRPQPLRLHERAAELRSLALAKGGATDRDLPATTTEPFSLVGIGWDDDSAKVAGIVAQVRTRSAETGRWSGWQSVDLAESDTPDEVESDGGRGASEPLWVGPSTAVQVRVDGRAALPKGLKLHMVDPGVSKAEAENPAAPAAALSTPAADADMDSAAFAVEETPGATATDTPAPTDTAAPGGTATPTDSAAPSDTAAPTETGTPTETATPTPTPTKPAALPSTVRQPSIISRAQWGADESLVEDPAEYIEKVQAVFIHHTVGANNYSCAESAALVRGIMEYHINAEDWNDLGYNFLVDKCGQIFEGRGGGIDLPVKGAHTYGFNSYSTGIAVLGDFEGDPATGKPAGQPTKAALQSAARVAAWKLGQYGGDPQGSVTLTAQGNTGKYVTGQQATMKVISGHRDAFATACPGKNLYAKLSSIRGFAAGAGRNSAIPTADYNRDGITDLVAGLPKYASSAGRVTVLPGTTDGPSTTVRTSIDQNSGDVPGANESGDQFGTTSAWGDYNGDGYADLVVGAPGEDDESGHTDTGSVTVLNGPGLTSGVSYMTSPAYRVTGDKLGTAVAVGDFNADGTADVLSVAPGKPGRWWVFESKNPTYATKAGWLSDTANTSVVSFASAGSGDFNGDGYADAAITYRDSSGVGRILALKGTANGLERIGVLYPRGGRSLAVGDINGDGYDDLAIGQPNSTESGHLATGGAVAQVLGSPTGLTKDGRATFNQNSTGIPDSDESGDTMGASVSVGDVNLDGYADVLVGLPGEDLTRDGANQANAGQALLIRGSATGMTATGSVAYHLDTAGVPGTTAPNERLGAAVSLTDLSGYSRADLALGADGTDANNGTILQLDNSSTSGVVPSSGVFYGVSTLVAPSGLGIGRLITP</sequence>
<dbReference type="SMART" id="SM00191">
    <property type="entry name" value="Int_alpha"/>
    <property type="match status" value="6"/>
</dbReference>
<dbReference type="PANTHER" id="PTHR11022">
    <property type="entry name" value="PEPTIDOGLYCAN RECOGNITION PROTEIN"/>
    <property type="match status" value="1"/>
</dbReference>
<feature type="region of interest" description="Disordered" evidence="5">
    <location>
        <begin position="191"/>
        <end position="254"/>
    </location>
</feature>
<dbReference type="PROSITE" id="PS51470">
    <property type="entry name" value="FG_GAP"/>
    <property type="match status" value="3"/>
</dbReference>
<keyword evidence="2" id="KW-0732">Signal</keyword>
<dbReference type="SUPFAM" id="SSF69318">
    <property type="entry name" value="Integrin alpha N-terminal domain"/>
    <property type="match status" value="1"/>
</dbReference>
<evidence type="ECO:0000313" key="8">
    <source>
        <dbReference type="EMBL" id="SDL88733.1"/>
    </source>
</evidence>
<reference evidence="9" key="1">
    <citation type="submission" date="2016-10" db="EMBL/GenBank/DDBJ databases">
        <authorList>
            <person name="Varghese N."/>
            <person name="Submissions S."/>
        </authorList>
    </citation>
    <scope>NUCLEOTIDE SEQUENCE [LARGE SCALE GENOMIC DNA]</scope>
    <source>
        <strain evidence="9">CGMCC 4.7042</strain>
    </source>
</reference>
<dbReference type="Gene3D" id="3.40.80.10">
    <property type="entry name" value="Peptidoglycan recognition protein-like"/>
    <property type="match status" value="1"/>
</dbReference>
<dbReference type="InterPro" id="IPR000413">
    <property type="entry name" value="Integrin_alpha"/>
</dbReference>
<feature type="region of interest" description="Disordered" evidence="5">
    <location>
        <begin position="491"/>
        <end position="529"/>
    </location>
</feature>
<dbReference type="InterPro" id="IPR013517">
    <property type="entry name" value="FG-GAP"/>
</dbReference>
<feature type="compositionally biased region" description="Low complexity" evidence="5">
    <location>
        <begin position="191"/>
        <end position="251"/>
    </location>
</feature>